<name>A0ABX0ABG0_9BACI</name>
<dbReference type="RefSeq" id="WP_161921603.1">
    <property type="nucleotide sequence ID" value="NZ_JAACYS010000080.1"/>
</dbReference>
<keyword evidence="2" id="KW-1185">Reference proteome</keyword>
<evidence type="ECO:0000313" key="1">
    <source>
        <dbReference type="EMBL" id="NCU18775.1"/>
    </source>
</evidence>
<accession>A0ABX0ABG0</accession>
<reference evidence="1 2" key="1">
    <citation type="submission" date="2020-01" db="EMBL/GenBank/DDBJ databases">
        <title>A novel Bacillus sp. from Pasinler.</title>
        <authorList>
            <person name="Adiguzel A."/>
            <person name="Ay H."/>
            <person name="Baltaci M.O."/>
        </authorList>
    </citation>
    <scope>NUCLEOTIDE SEQUENCE [LARGE SCALE GENOMIC DNA]</scope>
    <source>
        <strain evidence="1 2">P1</strain>
    </source>
</reference>
<organism evidence="1 2">
    <name type="scientific">Pallidibacillus pasinlerensis</name>
    <dbReference type="NCBI Taxonomy" id="2703818"/>
    <lineage>
        <taxon>Bacteria</taxon>
        <taxon>Bacillati</taxon>
        <taxon>Bacillota</taxon>
        <taxon>Bacilli</taxon>
        <taxon>Bacillales</taxon>
        <taxon>Bacillaceae</taxon>
        <taxon>Pallidibacillus</taxon>
    </lineage>
</organism>
<protein>
    <submittedName>
        <fullName evidence="1">Uncharacterized protein</fullName>
    </submittedName>
</protein>
<evidence type="ECO:0000313" key="2">
    <source>
        <dbReference type="Proteomes" id="UP000743899"/>
    </source>
</evidence>
<gene>
    <name evidence="1" type="ORF">GW534_13890</name>
</gene>
<sequence length="310" mass="36347">MGLYLNKRKHPTVFQSQKRIPEQNQVVYRIDFLERLLTEQKKTYETISESIEAINNAFQQHEKTQSNELKQLNSNIRSVKNNQLRQASSNQYIQAALQSVKEEQTESRQDVVGGMNNLVKRQDETNEKVASFFEKIESEQTYLRDTIQAYFTKIIDQQTEQLKALEHDGVKQEEIQRKMADITELGNVFKEQLQIIEKTQQQLVELIQAVQKNQQTMTTKMDEQRDFQSGIINRLENQEAYTDKIIRQLDHLRSIIFERAGVLAEKIEKGVKQTASHITRLFNGTEKQTLQEFTQDVVEAEKEHQEEVKQ</sequence>
<comment type="caution">
    <text evidence="1">The sequence shown here is derived from an EMBL/GenBank/DDBJ whole genome shotgun (WGS) entry which is preliminary data.</text>
</comment>
<dbReference type="Proteomes" id="UP000743899">
    <property type="component" value="Unassembled WGS sequence"/>
</dbReference>
<dbReference type="EMBL" id="JAACYS010000080">
    <property type="protein sequence ID" value="NCU18775.1"/>
    <property type="molecule type" value="Genomic_DNA"/>
</dbReference>
<proteinExistence type="predicted"/>